<feature type="transmembrane region" description="Helical" evidence="1">
    <location>
        <begin position="21"/>
        <end position="43"/>
    </location>
</feature>
<keyword evidence="1" id="KW-0472">Membrane</keyword>
<keyword evidence="1" id="KW-0812">Transmembrane</keyword>
<keyword evidence="1" id="KW-1133">Transmembrane helix</keyword>
<evidence type="ECO:0000256" key="1">
    <source>
        <dbReference type="SAM" id="Phobius"/>
    </source>
</evidence>
<proteinExistence type="predicted"/>
<evidence type="ECO:0000313" key="3">
    <source>
        <dbReference type="EMBL" id="QBK29512.1"/>
    </source>
</evidence>
<reference evidence="3 4" key="1">
    <citation type="journal article" date="2017" name="Int. J. Syst. Evol. Microbiol.">
        <title>Roseitalea porphyridii gen. nov., sp. nov., isolated from a red alga, and reclassification of Hoeflea suaedae Chung et al. 2013 as Pseudohoeflea suaedae gen. nov., comb. nov.</title>
        <authorList>
            <person name="Hyeon J.W."/>
            <person name="Jeong S.E."/>
            <person name="Baek K."/>
            <person name="Jeon C.O."/>
        </authorList>
    </citation>
    <scope>NUCLEOTIDE SEQUENCE [LARGE SCALE GENOMIC DNA]</scope>
    <source>
        <strain evidence="3 4">MA7-20</strain>
    </source>
</reference>
<dbReference type="GeneID" id="90766099"/>
<accession>A0A4P6UWS0</accession>
<dbReference type="InterPro" id="IPR012495">
    <property type="entry name" value="TadE-like_dom"/>
</dbReference>
<feature type="domain" description="TadE-like" evidence="2">
    <location>
        <begin position="15"/>
        <end position="55"/>
    </location>
</feature>
<sequence>MISRIRHFIVADRKGVAAIEFGLLAPAFFMLMIAIFEICYYVYMSTAAQRAVEKAVFDLRTDHAATVALQNGFTIEQWYRDAICGRLNLSTCEDTLVVSIELYDDDMNPVWSTSEPDELTFGPRETLMRVEAHVEMPTVMFTDLMFGDAAAQLGTGITFMTEP</sequence>
<dbReference type="Proteomes" id="UP000293719">
    <property type="component" value="Chromosome"/>
</dbReference>
<evidence type="ECO:0000259" key="2">
    <source>
        <dbReference type="Pfam" id="PF07811"/>
    </source>
</evidence>
<dbReference type="OrthoDB" id="7990385at2"/>
<organism evidence="3 4">
    <name type="scientific">Roseitalea porphyridii</name>
    <dbReference type="NCBI Taxonomy" id="1852022"/>
    <lineage>
        <taxon>Bacteria</taxon>
        <taxon>Pseudomonadati</taxon>
        <taxon>Pseudomonadota</taxon>
        <taxon>Alphaproteobacteria</taxon>
        <taxon>Hyphomicrobiales</taxon>
        <taxon>Ahrensiaceae</taxon>
        <taxon>Roseitalea</taxon>
    </lineage>
</organism>
<keyword evidence="4" id="KW-1185">Reference proteome</keyword>
<dbReference type="Pfam" id="PF07811">
    <property type="entry name" value="TadE"/>
    <property type="match status" value="1"/>
</dbReference>
<evidence type="ECO:0000313" key="4">
    <source>
        <dbReference type="Proteomes" id="UP000293719"/>
    </source>
</evidence>
<dbReference type="KEGG" id="rpod:E0E05_02225"/>
<name>A0A4P6UWS0_9HYPH</name>
<protein>
    <submittedName>
        <fullName evidence="3">Pilus assembly protein</fullName>
    </submittedName>
</protein>
<dbReference type="RefSeq" id="WP_131615211.1">
    <property type="nucleotide sequence ID" value="NZ_CP036532.1"/>
</dbReference>
<gene>
    <name evidence="3" type="ORF">E0E05_02225</name>
</gene>
<dbReference type="AlphaFoldDB" id="A0A4P6UWS0"/>
<dbReference type="EMBL" id="CP036532">
    <property type="protein sequence ID" value="QBK29512.1"/>
    <property type="molecule type" value="Genomic_DNA"/>
</dbReference>